<sequence length="401" mass="45985">MIRRLCVIVAILFQVNGSLTLAETKQIKLKDKFPSNPLEITTPDPLLPPSAEQRQLSWSELQSLEQALEQLNQEATAKLQSGDQKAAFAIWNREARLRRYLGYLAELQALSRFAAIAFSQNATEQVKYITERLQTIQKQQNFNLNDVELMRSLGEAYQQVRSPQLALPVYNQLLTLVQQRQDPQAILATLSTIAQVHLNWFDYPQAAVTYEKLLNLTANQGDENQELAYLEQLSYIYQQTKQAQPAIDVLNRMAEIHQQKNNLLKIPGLKLAIGSNYQSLAQENPSLLSQAFNNYEQAYIMATRSRRYVIAGEALQKLINLYRSQEQIDEALQTSQILIDTQQQAVNYYGMMEAYDQMGQLYLQRQQYPQALAAFEKGLEIAQQLKHEETYFSEQIKKTSP</sequence>
<dbReference type="SUPFAM" id="SSF48452">
    <property type="entry name" value="TPR-like"/>
    <property type="match status" value="1"/>
</dbReference>
<evidence type="ECO:0000256" key="1">
    <source>
        <dbReference type="ARBA" id="ARBA00004496"/>
    </source>
</evidence>
<comment type="subcellular location">
    <subcellularLocation>
        <location evidence="1">Cytoplasm</location>
    </subcellularLocation>
</comment>
<accession>A0AA43GSQ7</accession>
<gene>
    <name evidence="7" type="ORF">NWP17_11905</name>
</gene>
<dbReference type="Proteomes" id="UP001159387">
    <property type="component" value="Unassembled WGS sequence"/>
</dbReference>
<reference evidence="7 8" key="1">
    <citation type="journal article" date="2023" name="J. Phycol.">
        <title>Chrysosporum ovalisporum is synonymous with the true-branching cyanobacterium Umezakia natans (Nostocales/Aphanizomenonaceae).</title>
        <authorList>
            <person name="McGregor G.B."/>
            <person name="Sendall B.C."/>
            <person name="Niiyama Y."/>
            <person name="Tuji A."/>
            <person name="Willis A."/>
        </authorList>
    </citation>
    <scope>NUCLEOTIDE SEQUENCE [LARGE SCALE GENOMIC DNA]</scope>
    <source>
        <strain evidence="7 8">ANA360D</strain>
    </source>
</reference>
<evidence type="ECO:0000256" key="3">
    <source>
        <dbReference type="ARBA" id="ARBA00022737"/>
    </source>
</evidence>
<dbReference type="AlphaFoldDB" id="A0AA43GSQ7"/>
<organism evidence="7 8">
    <name type="scientific">Chrysosporum bergii ANA360D</name>
    <dbReference type="NCBI Taxonomy" id="617107"/>
    <lineage>
        <taxon>Bacteria</taxon>
        <taxon>Bacillati</taxon>
        <taxon>Cyanobacteriota</taxon>
        <taxon>Cyanophyceae</taxon>
        <taxon>Nostocales</taxon>
        <taxon>Nodulariaceae</taxon>
        <taxon>Chrysosporum</taxon>
    </lineage>
</organism>
<dbReference type="RefSeq" id="WP_280655116.1">
    <property type="nucleotide sequence ID" value="NZ_JANQDH010000078.1"/>
</dbReference>
<keyword evidence="2" id="KW-0963">Cytoplasm</keyword>
<evidence type="ECO:0000256" key="6">
    <source>
        <dbReference type="PROSITE-ProRule" id="PRU00339"/>
    </source>
</evidence>
<evidence type="ECO:0000256" key="4">
    <source>
        <dbReference type="ARBA" id="ARBA00022803"/>
    </source>
</evidence>
<dbReference type="PROSITE" id="PS50005">
    <property type="entry name" value="TPR"/>
    <property type="match status" value="1"/>
</dbReference>
<protein>
    <submittedName>
        <fullName evidence="7">Tetratricopeptide repeat protein</fullName>
    </submittedName>
</protein>
<keyword evidence="3" id="KW-0677">Repeat</keyword>
<evidence type="ECO:0000256" key="5">
    <source>
        <dbReference type="ARBA" id="ARBA00038253"/>
    </source>
</evidence>
<dbReference type="InterPro" id="IPR011990">
    <property type="entry name" value="TPR-like_helical_dom_sf"/>
</dbReference>
<keyword evidence="8" id="KW-1185">Reference proteome</keyword>
<dbReference type="PANTHER" id="PTHR46630:SF1">
    <property type="entry name" value="TETRATRICOPEPTIDE REPEAT PROTEIN 29"/>
    <property type="match status" value="1"/>
</dbReference>
<dbReference type="GO" id="GO:0005737">
    <property type="term" value="C:cytoplasm"/>
    <property type="evidence" value="ECO:0007669"/>
    <property type="project" value="UniProtKB-SubCell"/>
</dbReference>
<dbReference type="Gene3D" id="1.25.40.10">
    <property type="entry name" value="Tetratricopeptide repeat domain"/>
    <property type="match status" value="2"/>
</dbReference>
<name>A0AA43GSQ7_9CYAN</name>
<feature type="repeat" description="TPR" evidence="6">
    <location>
        <begin position="352"/>
        <end position="385"/>
    </location>
</feature>
<dbReference type="PANTHER" id="PTHR46630">
    <property type="entry name" value="TETRATRICOPEPTIDE REPEAT PROTEIN 29"/>
    <property type="match status" value="1"/>
</dbReference>
<evidence type="ECO:0000313" key="8">
    <source>
        <dbReference type="Proteomes" id="UP001159387"/>
    </source>
</evidence>
<dbReference type="SMART" id="SM00028">
    <property type="entry name" value="TPR"/>
    <property type="match status" value="4"/>
</dbReference>
<dbReference type="InterPro" id="IPR051476">
    <property type="entry name" value="Bac_ResReg_Asp_Phosphatase"/>
</dbReference>
<comment type="similarity">
    <text evidence="5">Belongs to the Rap family.</text>
</comment>
<evidence type="ECO:0000256" key="2">
    <source>
        <dbReference type="ARBA" id="ARBA00022490"/>
    </source>
</evidence>
<comment type="caution">
    <text evidence="7">The sequence shown here is derived from an EMBL/GenBank/DDBJ whole genome shotgun (WGS) entry which is preliminary data.</text>
</comment>
<evidence type="ECO:0000313" key="7">
    <source>
        <dbReference type="EMBL" id="MDH6061133.1"/>
    </source>
</evidence>
<proteinExistence type="inferred from homology"/>
<keyword evidence="4 6" id="KW-0802">TPR repeat</keyword>
<dbReference type="EMBL" id="JANQDH010000078">
    <property type="protein sequence ID" value="MDH6061133.1"/>
    <property type="molecule type" value="Genomic_DNA"/>
</dbReference>
<dbReference type="InterPro" id="IPR019734">
    <property type="entry name" value="TPR_rpt"/>
</dbReference>
<dbReference type="Pfam" id="PF13181">
    <property type="entry name" value="TPR_8"/>
    <property type="match status" value="1"/>
</dbReference>